<dbReference type="Proteomes" id="UP000199118">
    <property type="component" value="Unassembled WGS sequence"/>
</dbReference>
<dbReference type="InterPro" id="IPR015995">
    <property type="entry name" value="MlrC_N"/>
</dbReference>
<dbReference type="OrthoDB" id="9782658at2"/>
<name>A0A1H2QPS8_9RHOB</name>
<sequence>MANRPAPRIAIGGFLHETNTFAPSKATLDDFRSGGGAGRMVEGEDVIARTESINAGIAGVIERGRAEGWEMIPTLFAATSPSAHVTEEAFETITNRIMELVAAAMPLDGVFMDLHGAMVTEHFDDGEGEFLRRLREVVGPDVPVAVTLDLHANVTPLMMDRADLLETYRTYPHVDMTETGRRAAASLVRMLGGARFPKAFLQAPYLSAIAWQCTDLDPAKRLYALLDSLVDGEAVEAVSFNMGFPAADFADCGMSVAAYGAGAEAAAKTLMAAVEAAEADFAGKVWSPEDGVAEAMRLARGASKPVIISDTQDNPGAGADSDTTGMLKALIAAGATASIGNLYDPESAAAAHAAGEGATVRLSLGAKSNWPGDTPLEADFVVEKLSDGTFPAKGPYYLGRMMQMGKSARLRIGDVSVVVVSAKAQMADREMFRQVGIDPEDQPLLVVKSSVHFRADFAPIAETILVCAAPGPMAVDPATLPWTRLRAGVRPGPFAAPFDPASVAAE</sequence>
<feature type="domain" description="Microcystin LR degradation protein MlrC C-terminal" evidence="2">
    <location>
        <begin position="308"/>
        <end position="484"/>
    </location>
</feature>
<dbReference type="GO" id="GO:0046872">
    <property type="term" value="F:metal ion binding"/>
    <property type="evidence" value="ECO:0007669"/>
    <property type="project" value="UniProtKB-KW"/>
</dbReference>
<dbReference type="InterPro" id="IPR010799">
    <property type="entry name" value="MlrC_C"/>
</dbReference>
<comment type="similarity">
    <text evidence="1">Belongs to the peptidase M81 family.</text>
</comment>
<evidence type="ECO:0000259" key="2">
    <source>
        <dbReference type="Pfam" id="PF07171"/>
    </source>
</evidence>
<dbReference type="RefSeq" id="WP_092679207.1">
    <property type="nucleotide sequence ID" value="NZ_FNMZ01000001.1"/>
</dbReference>
<evidence type="ECO:0000313" key="5">
    <source>
        <dbReference type="Proteomes" id="UP000199118"/>
    </source>
</evidence>
<reference evidence="4 5" key="1">
    <citation type="submission" date="2016-10" db="EMBL/GenBank/DDBJ databases">
        <authorList>
            <person name="de Groot N.N."/>
        </authorList>
    </citation>
    <scope>NUCLEOTIDE SEQUENCE [LARGE SCALE GENOMIC DNA]</scope>
    <source>
        <strain evidence="4 5">DSM 17890</strain>
    </source>
</reference>
<protein>
    <recommendedName>
        <fullName evidence="1">Microcystinase C</fullName>
        <shortName evidence="1">MlrC</shortName>
    </recommendedName>
</protein>
<keyword evidence="1" id="KW-0479">Metal-binding</keyword>
<feature type="domain" description="Microcystin LR degradation protein MlrC N-terminal" evidence="3">
    <location>
        <begin position="8"/>
        <end position="296"/>
    </location>
</feature>
<dbReference type="EMBL" id="FNMZ01000001">
    <property type="protein sequence ID" value="SDW09095.1"/>
    <property type="molecule type" value="Genomic_DNA"/>
</dbReference>
<keyword evidence="1" id="KW-0482">Metalloprotease</keyword>
<dbReference type="STRING" id="356660.SAMN05444336_101114"/>
<gene>
    <name evidence="4" type="ORF">SAMN05444336_101114</name>
</gene>
<proteinExistence type="inferred from homology"/>
<dbReference type="GO" id="GO:0006508">
    <property type="term" value="P:proteolysis"/>
    <property type="evidence" value="ECO:0007669"/>
    <property type="project" value="UniProtKB-KW"/>
</dbReference>
<organism evidence="4 5">
    <name type="scientific">Albimonas donghaensis</name>
    <dbReference type="NCBI Taxonomy" id="356660"/>
    <lineage>
        <taxon>Bacteria</taxon>
        <taxon>Pseudomonadati</taxon>
        <taxon>Pseudomonadota</taxon>
        <taxon>Alphaproteobacteria</taxon>
        <taxon>Rhodobacterales</taxon>
        <taxon>Paracoccaceae</taxon>
        <taxon>Albimonas</taxon>
    </lineage>
</organism>
<dbReference type="AlphaFoldDB" id="A0A1H2QPS8"/>
<dbReference type="GO" id="GO:0008237">
    <property type="term" value="F:metallopeptidase activity"/>
    <property type="evidence" value="ECO:0007669"/>
    <property type="project" value="UniProtKB-KW"/>
</dbReference>
<dbReference type="InterPro" id="IPR009197">
    <property type="entry name" value="MlrC"/>
</dbReference>
<keyword evidence="1" id="KW-0645">Protease</keyword>
<accession>A0A1H2QPS8</accession>
<dbReference type="PIRSF" id="PIRSF012702">
    <property type="entry name" value="UCP012702"/>
    <property type="match status" value="1"/>
</dbReference>
<keyword evidence="5" id="KW-1185">Reference proteome</keyword>
<evidence type="ECO:0000259" key="3">
    <source>
        <dbReference type="Pfam" id="PF07364"/>
    </source>
</evidence>
<comment type="cofactor">
    <cofactor evidence="1">
        <name>Zn(2+)</name>
        <dbReference type="ChEBI" id="CHEBI:29105"/>
    </cofactor>
    <text evidence="1">Binds 1 zinc ion per subunit.</text>
</comment>
<evidence type="ECO:0000313" key="4">
    <source>
        <dbReference type="EMBL" id="SDW09095.1"/>
    </source>
</evidence>
<dbReference type="Pfam" id="PF07364">
    <property type="entry name" value="DUF1485"/>
    <property type="match status" value="1"/>
</dbReference>
<comment type="function">
    <text evidence="1">Involved in peptidolytic degradation of cyclic heptapeptide hepatotoxin microcystin (MC).</text>
</comment>
<keyword evidence="1" id="KW-0378">Hydrolase</keyword>
<evidence type="ECO:0000256" key="1">
    <source>
        <dbReference type="PIRNR" id="PIRNR012702"/>
    </source>
</evidence>
<dbReference type="Pfam" id="PF07171">
    <property type="entry name" value="MlrC_C"/>
    <property type="match status" value="1"/>
</dbReference>